<keyword evidence="1" id="KW-0472">Membrane</keyword>
<proteinExistence type="predicted"/>
<dbReference type="STRING" id="765440.A0A0C3FB87"/>
<name>A0A0C3FB87_PILCF</name>
<evidence type="ECO:0000313" key="4">
    <source>
        <dbReference type="Proteomes" id="UP000054166"/>
    </source>
</evidence>
<feature type="transmembrane region" description="Helical" evidence="1">
    <location>
        <begin position="67"/>
        <end position="86"/>
    </location>
</feature>
<keyword evidence="1" id="KW-0812">Transmembrane</keyword>
<keyword evidence="4" id="KW-1185">Reference proteome</keyword>
<evidence type="ECO:0000313" key="3">
    <source>
        <dbReference type="EMBL" id="KIM77094.1"/>
    </source>
</evidence>
<dbReference type="Proteomes" id="UP000054166">
    <property type="component" value="Unassembled WGS sequence"/>
</dbReference>
<dbReference type="InParanoid" id="A0A0C3FB87"/>
<keyword evidence="1" id="KW-1133">Transmembrane helix</keyword>
<feature type="non-terminal residue" evidence="3">
    <location>
        <position position="1"/>
    </location>
</feature>
<feature type="non-terminal residue" evidence="3">
    <location>
        <position position="156"/>
    </location>
</feature>
<dbReference type="HOGENOM" id="CLU_018688_1_2_1"/>
<dbReference type="EMBL" id="KN833028">
    <property type="protein sequence ID" value="KIM77094.1"/>
    <property type="molecule type" value="Genomic_DNA"/>
</dbReference>
<evidence type="ECO:0000259" key="2">
    <source>
        <dbReference type="Pfam" id="PF20153"/>
    </source>
</evidence>
<feature type="transmembrane region" description="Helical" evidence="1">
    <location>
        <begin position="132"/>
        <end position="151"/>
    </location>
</feature>
<feature type="domain" description="DUF6535" evidence="2">
    <location>
        <begin position="1"/>
        <end position="149"/>
    </location>
</feature>
<dbReference type="InterPro" id="IPR045338">
    <property type="entry name" value="DUF6535"/>
</dbReference>
<dbReference type="AlphaFoldDB" id="A0A0C3FB87"/>
<evidence type="ECO:0000256" key="1">
    <source>
        <dbReference type="SAM" id="Phobius"/>
    </source>
</evidence>
<gene>
    <name evidence="3" type="ORF">PILCRDRAFT_38564</name>
</gene>
<dbReference type="Pfam" id="PF20153">
    <property type="entry name" value="DUF6535"/>
    <property type="match status" value="1"/>
</dbReference>
<organism evidence="3 4">
    <name type="scientific">Piloderma croceum (strain F 1598)</name>
    <dbReference type="NCBI Taxonomy" id="765440"/>
    <lineage>
        <taxon>Eukaryota</taxon>
        <taxon>Fungi</taxon>
        <taxon>Dikarya</taxon>
        <taxon>Basidiomycota</taxon>
        <taxon>Agaricomycotina</taxon>
        <taxon>Agaricomycetes</taxon>
        <taxon>Agaricomycetidae</taxon>
        <taxon>Atheliales</taxon>
        <taxon>Atheliaceae</taxon>
        <taxon>Piloderma</taxon>
    </lineage>
</organism>
<dbReference type="OrthoDB" id="3219854at2759"/>
<reference evidence="4" key="2">
    <citation type="submission" date="2015-01" db="EMBL/GenBank/DDBJ databases">
        <title>Evolutionary Origins and Diversification of the Mycorrhizal Mutualists.</title>
        <authorList>
            <consortium name="DOE Joint Genome Institute"/>
            <consortium name="Mycorrhizal Genomics Consortium"/>
            <person name="Kohler A."/>
            <person name="Kuo A."/>
            <person name="Nagy L.G."/>
            <person name="Floudas D."/>
            <person name="Copeland A."/>
            <person name="Barry K.W."/>
            <person name="Cichocki N."/>
            <person name="Veneault-Fourrey C."/>
            <person name="LaButti K."/>
            <person name="Lindquist E.A."/>
            <person name="Lipzen A."/>
            <person name="Lundell T."/>
            <person name="Morin E."/>
            <person name="Murat C."/>
            <person name="Riley R."/>
            <person name="Ohm R."/>
            <person name="Sun H."/>
            <person name="Tunlid A."/>
            <person name="Henrissat B."/>
            <person name="Grigoriev I.V."/>
            <person name="Hibbett D.S."/>
            <person name="Martin F."/>
        </authorList>
    </citation>
    <scope>NUCLEOTIDE SEQUENCE [LARGE SCALE GENOMIC DNA]</scope>
    <source>
        <strain evidence="4">F 1598</strain>
    </source>
</reference>
<reference evidence="3 4" key="1">
    <citation type="submission" date="2014-04" db="EMBL/GenBank/DDBJ databases">
        <authorList>
            <consortium name="DOE Joint Genome Institute"/>
            <person name="Kuo A."/>
            <person name="Tarkka M."/>
            <person name="Buscot F."/>
            <person name="Kohler A."/>
            <person name="Nagy L.G."/>
            <person name="Floudas D."/>
            <person name="Copeland A."/>
            <person name="Barry K.W."/>
            <person name="Cichocki N."/>
            <person name="Veneault-Fourrey C."/>
            <person name="LaButti K."/>
            <person name="Lindquist E.A."/>
            <person name="Lipzen A."/>
            <person name="Lundell T."/>
            <person name="Morin E."/>
            <person name="Murat C."/>
            <person name="Sun H."/>
            <person name="Tunlid A."/>
            <person name="Henrissat B."/>
            <person name="Grigoriev I.V."/>
            <person name="Hibbett D.S."/>
            <person name="Martin F."/>
            <person name="Nordberg H.P."/>
            <person name="Cantor M.N."/>
            <person name="Hua S.X."/>
        </authorList>
    </citation>
    <scope>NUCLEOTIDE SEQUENCE [LARGE SCALE GENOMIC DNA]</scope>
    <source>
        <strain evidence="3 4">F 1598</strain>
    </source>
</reference>
<accession>A0A0C3FB87</accession>
<protein>
    <recommendedName>
        <fullName evidence="2">DUF6535 domain-containing protein</fullName>
    </recommendedName>
</protein>
<sequence>GLFSAIVTAFIIDGYKKLSADSGDRTVAFLAHISQQLAASSNGTCAYALSPATQSFQPTLSTLRVNAFWFLSLVFGLMCALAATLVQQWARNYLQVIERRPAPHKKARIRAFLYEGIERFGMSSVVEGIPTLLHIAVFLFFAGLIEFLFPINHIIA</sequence>